<dbReference type="Gene3D" id="1.10.10.2840">
    <property type="entry name" value="PucR C-terminal helix-turn-helix domain"/>
    <property type="match status" value="1"/>
</dbReference>
<reference evidence="3 4" key="1">
    <citation type="journal article" date="2019" name="Int. J. Syst. Evol. Microbiol.">
        <title>The Global Catalogue of Microorganisms (GCM) 10K type strain sequencing project: providing services to taxonomists for standard genome sequencing and annotation.</title>
        <authorList>
            <consortium name="The Broad Institute Genomics Platform"/>
            <consortium name="The Broad Institute Genome Sequencing Center for Infectious Disease"/>
            <person name="Wu L."/>
            <person name="Ma J."/>
        </authorList>
    </citation>
    <scope>NUCLEOTIDE SEQUENCE [LARGE SCALE GENOMIC DNA]</scope>
    <source>
        <strain evidence="3 4">JCM 14319</strain>
    </source>
</reference>
<evidence type="ECO:0000313" key="3">
    <source>
        <dbReference type="EMBL" id="GAA1767946.1"/>
    </source>
</evidence>
<evidence type="ECO:0000259" key="2">
    <source>
        <dbReference type="Pfam" id="PF13556"/>
    </source>
</evidence>
<proteinExistence type="predicted"/>
<dbReference type="Proteomes" id="UP001500506">
    <property type="component" value="Unassembled WGS sequence"/>
</dbReference>
<feature type="domain" description="PucR C-terminal helix-turn-helix" evidence="2">
    <location>
        <begin position="482"/>
        <end position="540"/>
    </location>
</feature>
<dbReference type="Pfam" id="PF07905">
    <property type="entry name" value="PucR"/>
    <property type="match status" value="1"/>
</dbReference>
<dbReference type="PANTHER" id="PTHR33744">
    <property type="entry name" value="CARBOHYDRATE DIACID REGULATOR"/>
    <property type="match status" value="1"/>
</dbReference>
<sequence length="542" mass="56448">MKPTVQTLLDRADLGLGLLTPPDALAPGALETPVVWAHSSDLPDPTPFLDAGHVLLTTGTQFGDATADDGATADGASDDGAFADGYVRRLREAGVAALGFGTEVIRAGTPDTLVAACTAQGLPLFEVPYRVPFIAIARTVADLLAEDAYARQAWALAAQRAISLAALRPDGLSATLAELSRRLGTWVGLIDTTGSVDREAPLGGLGQPALGEVVGEARSMLRRGQRASRTLLAAESTEAPQRLTLQTLGGGGALRGVLAIGDSPELDQAGREVVTAVIALAGLALEQNRDLDRARGHLRSGLLRSILAGDTALAERVAAEMWGELPHAPVRVMVTDAPLAHVDRLTELLELRVEERNGRLFFGRDDEQFVLVVEQHDAGLADELASEFELPVGVSDPVAGDGGGSSGGAGGGGGATGGIALAHEQAMRALERARETGAGVSYFEEISRQGVLAFLARTDARAVALATLAPLTEHDATTGTTLVTTTRTWLEHGGQFDATAQALGVHRHTVRSRIALAERLLGRDLSGFHARADLWAALLAVG</sequence>
<dbReference type="InterPro" id="IPR012914">
    <property type="entry name" value="PucR_dom"/>
</dbReference>
<organism evidence="3 4">
    <name type="scientific">Agromyces humatus</name>
    <dbReference type="NCBI Taxonomy" id="279573"/>
    <lineage>
        <taxon>Bacteria</taxon>
        <taxon>Bacillati</taxon>
        <taxon>Actinomycetota</taxon>
        <taxon>Actinomycetes</taxon>
        <taxon>Micrococcales</taxon>
        <taxon>Microbacteriaceae</taxon>
        <taxon>Agromyces</taxon>
    </lineage>
</organism>
<accession>A0ABN2KWG3</accession>
<dbReference type="InterPro" id="IPR042070">
    <property type="entry name" value="PucR_C-HTH_sf"/>
</dbReference>
<dbReference type="InterPro" id="IPR051448">
    <property type="entry name" value="CdaR-like_regulators"/>
</dbReference>
<dbReference type="Pfam" id="PF13556">
    <property type="entry name" value="HTH_30"/>
    <property type="match status" value="1"/>
</dbReference>
<dbReference type="EMBL" id="BAAANH010000006">
    <property type="protein sequence ID" value="GAA1767946.1"/>
    <property type="molecule type" value="Genomic_DNA"/>
</dbReference>
<dbReference type="PANTHER" id="PTHR33744:SF1">
    <property type="entry name" value="DNA-BINDING TRANSCRIPTIONAL ACTIVATOR ADER"/>
    <property type="match status" value="1"/>
</dbReference>
<protein>
    <submittedName>
        <fullName evidence="3">PucR family transcriptional regulator</fullName>
    </submittedName>
</protein>
<evidence type="ECO:0000313" key="4">
    <source>
        <dbReference type="Proteomes" id="UP001500506"/>
    </source>
</evidence>
<feature type="domain" description="Purine catabolism PurC-like" evidence="1">
    <location>
        <begin position="29"/>
        <end position="143"/>
    </location>
</feature>
<evidence type="ECO:0000259" key="1">
    <source>
        <dbReference type="Pfam" id="PF07905"/>
    </source>
</evidence>
<gene>
    <name evidence="3" type="ORF">GCM10009747_30920</name>
</gene>
<keyword evidence="4" id="KW-1185">Reference proteome</keyword>
<name>A0ABN2KWG3_9MICO</name>
<dbReference type="InterPro" id="IPR025736">
    <property type="entry name" value="PucR_C-HTH_dom"/>
</dbReference>
<comment type="caution">
    <text evidence="3">The sequence shown here is derived from an EMBL/GenBank/DDBJ whole genome shotgun (WGS) entry which is preliminary data.</text>
</comment>
<dbReference type="RefSeq" id="WP_232498252.1">
    <property type="nucleotide sequence ID" value="NZ_BAAANH010000006.1"/>
</dbReference>